<keyword evidence="6 8" id="KW-0472">Membrane</keyword>
<comment type="subcellular location">
    <subcellularLocation>
        <location evidence="1">Cell membrane</location>
        <topology evidence="1">Multi-pass membrane protein</topology>
    </subcellularLocation>
</comment>
<dbReference type="Gene3D" id="3.40.720.10">
    <property type="entry name" value="Alkaline Phosphatase, subunit A"/>
    <property type="match status" value="1"/>
</dbReference>
<feature type="transmembrane region" description="Helical" evidence="8">
    <location>
        <begin position="96"/>
        <end position="114"/>
    </location>
</feature>
<evidence type="ECO:0000256" key="3">
    <source>
        <dbReference type="ARBA" id="ARBA00022679"/>
    </source>
</evidence>
<sequence>MFKNNLFISHLVCIFLSVLLVYLLGYPQRFDRILLTYFSLIFFARFTFFRYLFGLLFIIAALYFPIGFYYGSPNVAVISAISETDIDEIQEFCTQLPFYCYLIPLILIIIFVIVFRKIKFPKIKNYYIIAVALLICLYRPIKAIIKYQPNTVTSVTSTILDNFKYPIFEFAIDLYESANIYLTEKQEQLNQIQKTNTIPIVSVDPKHKTYVIIIGESVRKDYMSAYGFKYDNTPFTKENASIIWDGLIAPASNTQSSIPHLISQSSYLDNDEVSAQLNNNIITIANDAGFETYWLSNQGKLGRMEITVPRITAYAKNIFYTKKGEYNGKSSRGKYDTLLLPQLDSLLSEKQDKPRLIVMHLIGSHPHFCKRLQFEPQFDLNNKNLSCYTSSIKETDDFIKSAINILKKHNQDYSVVYFADHGLSHTEKYQDLRHNWEYQNSYQVPLIFFNSPQTAQIKINKQISGYQFVYLLSHWMGIKLNVQSDYMHYNLIDIPEQKDIQIKDWRNKLYPFDNLKKDPNPFND</sequence>
<dbReference type="RefSeq" id="WP_110447620.1">
    <property type="nucleotide sequence ID" value="NZ_CP132381.1"/>
</dbReference>
<evidence type="ECO:0000256" key="6">
    <source>
        <dbReference type="ARBA" id="ARBA00023136"/>
    </source>
</evidence>
<evidence type="ECO:0000256" key="1">
    <source>
        <dbReference type="ARBA" id="ARBA00004651"/>
    </source>
</evidence>
<dbReference type="OrthoDB" id="9786870at2"/>
<dbReference type="GO" id="GO:0016776">
    <property type="term" value="F:phosphotransferase activity, phosphate group as acceptor"/>
    <property type="evidence" value="ECO:0007669"/>
    <property type="project" value="TreeGrafter"/>
</dbReference>
<dbReference type="EMBL" id="QGLO01000004">
    <property type="protein sequence ID" value="PXY91682.1"/>
    <property type="molecule type" value="Genomic_DNA"/>
</dbReference>
<proteinExistence type="inferred from homology"/>
<keyword evidence="3" id="KW-0808">Transferase</keyword>
<feature type="transmembrane region" description="Helical" evidence="8">
    <location>
        <begin position="6"/>
        <end position="25"/>
    </location>
</feature>
<comment type="similarity">
    <text evidence="7">Belongs to the phosphoethanolamine transferase family.</text>
</comment>
<dbReference type="AlphaFoldDB" id="A0A2V4E0T8"/>
<dbReference type="PANTHER" id="PTHR30443:SF4">
    <property type="entry name" value="PHOSPHOETHANOLAMINE TRANSFERASE OPGE-RELATED"/>
    <property type="match status" value="1"/>
</dbReference>
<dbReference type="Pfam" id="PF00884">
    <property type="entry name" value="Sulfatase"/>
    <property type="match status" value="1"/>
</dbReference>
<feature type="transmembrane region" description="Helical" evidence="8">
    <location>
        <begin position="126"/>
        <end position="145"/>
    </location>
</feature>
<evidence type="ECO:0000256" key="8">
    <source>
        <dbReference type="SAM" id="Phobius"/>
    </source>
</evidence>
<feature type="transmembrane region" description="Helical" evidence="8">
    <location>
        <begin position="37"/>
        <end position="64"/>
    </location>
</feature>
<name>A0A2V4E0T8_9GAMM</name>
<dbReference type="PANTHER" id="PTHR30443">
    <property type="entry name" value="INNER MEMBRANE PROTEIN"/>
    <property type="match status" value="1"/>
</dbReference>
<gene>
    <name evidence="10" type="ORF">DKK78_04995</name>
</gene>
<dbReference type="InterPro" id="IPR040423">
    <property type="entry name" value="PEA_transferase"/>
</dbReference>
<dbReference type="GO" id="GO:0005886">
    <property type="term" value="C:plasma membrane"/>
    <property type="evidence" value="ECO:0007669"/>
    <property type="project" value="UniProtKB-SubCell"/>
</dbReference>
<dbReference type="InterPro" id="IPR058130">
    <property type="entry name" value="PEA_transf_C"/>
</dbReference>
<dbReference type="InterPro" id="IPR017850">
    <property type="entry name" value="Alkaline_phosphatase_core_sf"/>
</dbReference>
<evidence type="ECO:0000256" key="5">
    <source>
        <dbReference type="ARBA" id="ARBA00022989"/>
    </source>
</evidence>
<reference evidence="10 11" key="1">
    <citation type="submission" date="2018-05" db="EMBL/GenBank/DDBJ databases">
        <title>Reference genomes for bee gut microbiota database.</title>
        <authorList>
            <person name="Ellegaard K.M."/>
        </authorList>
    </citation>
    <scope>NUCLEOTIDE SEQUENCE [LARGE SCALE GENOMIC DNA]</scope>
    <source>
        <strain evidence="10 11">ESL0172</strain>
    </source>
</reference>
<comment type="caution">
    <text evidence="10">The sequence shown here is derived from an EMBL/GenBank/DDBJ whole genome shotgun (WGS) entry which is preliminary data.</text>
</comment>
<keyword evidence="4 8" id="KW-0812">Transmembrane</keyword>
<evidence type="ECO:0000256" key="2">
    <source>
        <dbReference type="ARBA" id="ARBA00022475"/>
    </source>
</evidence>
<dbReference type="InterPro" id="IPR000917">
    <property type="entry name" value="Sulfatase_N"/>
</dbReference>
<evidence type="ECO:0000313" key="10">
    <source>
        <dbReference type="EMBL" id="PXY91682.1"/>
    </source>
</evidence>
<accession>A0A2V4E0T8</accession>
<evidence type="ECO:0000256" key="7">
    <source>
        <dbReference type="ARBA" id="ARBA00038481"/>
    </source>
</evidence>
<evidence type="ECO:0000256" key="4">
    <source>
        <dbReference type="ARBA" id="ARBA00022692"/>
    </source>
</evidence>
<dbReference type="GO" id="GO:0009244">
    <property type="term" value="P:lipopolysaccharide core region biosynthetic process"/>
    <property type="evidence" value="ECO:0007669"/>
    <property type="project" value="TreeGrafter"/>
</dbReference>
<evidence type="ECO:0000313" key="11">
    <source>
        <dbReference type="Proteomes" id="UP000247673"/>
    </source>
</evidence>
<keyword evidence="2" id="KW-1003">Cell membrane</keyword>
<organism evidence="10 11">
    <name type="scientific">Gilliamella apis</name>
    <dbReference type="NCBI Taxonomy" id="1970738"/>
    <lineage>
        <taxon>Bacteria</taxon>
        <taxon>Pseudomonadati</taxon>
        <taxon>Pseudomonadota</taxon>
        <taxon>Gammaproteobacteria</taxon>
        <taxon>Orbales</taxon>
        <taxon>Orbaceae</taxon>
        <taxon>Gilliamella</taxon>
    </lineage>
</organism>
<dbReference type="SUPFAM" id="SSF53649">
    <property type="entry name" value="Alkaline phosphatase-like"/>
    <property type="match status" value="1"/>
</dbReference>
<keyword evidence="11" id="KW-1185">Reference proteome</keyword>
<dbReference type="Proteomes" id="UP000247673">
    <property type="component" value="Unassembled WGS sequence"/>
</dbReference>
<keyword evidence="5 8" id="KW-1133">Transmembrane helix</keyword>
<dbReference type="CDD" id="cd16017">
    <property type="entry name" value="LptA"/>
    <property type="match status" value="1"/>
</dbReference>
<feature type="domain" description="Sulfatase N-terminal" evidence="9">
    <location>
        <begin position="208"/>
        <end position="478"/>
    </location>
</feature>
<evidence type="ECO:0000259" key="9">
    <source>
        <dbReference type="Pfam" id="PF00884"/>
    </source>
</evidence>
<protein>
    <recommendedName>
        <fullName evidence="9">Sulfatase N-terminal domain-containing protein</fullName>
    </recommendedName>
</protein>